<evidence type="ECO:0000256" key="1">
    <source>
        <dbReference type="ARBA" id="ARBA00022452"/>
    </source>
</evidence>
<keyword evidence="3" id="KW-0998">Cell outer membrane</keyword>
<dbReference type="Gene3D" id="3.10.20.310">
    <property type="entry name" value="membrane protein fhac"/>
    <property type="match status" value="1"/>
</dbReference>
<dbReference type="GO" id="GO:0098046">
    <property type="term" value="C:type V protein secretion system complex"/>
    <property type="evidence" value="ECO:0007669"/>
    <property type="project" value="TreeGrafter"/>
</dbReference>
<dbReference type="GO" id="GO:0008320">
    <property type="term" value="F:protein transmembrane transporter activity"/>
    <property type="evidence" value="ECO:0007669"/>
    <property type="project" value="TreeGrafter"/>
</dbReference>
<dbReference type="Pfam" id="PF03865">
    <property type="entry name" value="ShlB"/>
    <property type="match status" value="1"/>
</dbReference>
<protein>
    <submittedName>
        <fullName evidence="6">ShlB/FhaC/HecB family hemolysin secretion/activation protein</fullName>
    </submittedName>
</protein>
<evidence type="ECO:0000256" key="2">
    <source>
        <dbReference type="ARBA" id="ARBA00022692"/>
    </source>
</evidence>
<accession>A0A545SPM9</accession>
<sequence length="654" mass="73518">MSDMNVLPRHRRVCVVDLVKRSVWLLLWCKLGVGAVPGVYAQSDDTPEVSPRDLQIEYRDRTSNSLEPSPNFDLPPVRDRDEEVRIWVNKIEFVDLPEFPEQNIFAEDVLALAEQYRRRQMKEDQLLAGGFTEQELAELAGLLTEMGADMSARSMPQQVTRQQTADLVGLLQQQRAKRGMSLADLNRLAAEITQYYRRNGLFLARAIIPAQDVDAGIIKFQVLAGVNSAVKVNGAKKYTEEKIREPFARQIGGLVNNRDVEEGLYLLNDYPGLSVYGSFSAGEGVGETVLNIDVRREQAWQLSLRADNHGSQFTGDDRVYAVADLYNPLGFGDALSVGFLKSFSPEESDLAQISYDFPIFDSRTRMRLWADRNEFSVVDPKDNLLRILNLEGTNTTFGVGVNRHLLRSRARNLNLGFGLTQKDSSLESAIEQFDQDEEVRGLEFSAAGDLLQEASRILNAGNLLLQYGEFTSDVEEGRDEEFYKLSLNTTSLFFLPVPFTEVSTRLILKSRLQYSESALPAFEQLVLGGPQGVRAFTVRDFSADSAAYLGAEWYWDLPDFIDPEFANGLRLNDVMQVALFADGAYGSQNAIAQGESDVWGRVGGWGVLFKFSWMDRLSSQLSFARPSFARVSNDRLDQADESVQVFADFTWFFD</sequence>
<feature type="domain" description="Haemolysin activator HlyB C-terminal" evidence="4">
    <location>
        <begin position="286"/>
        <end position="555"/>
    </location>
</feature>
<evidence type="ECO:0000259" key="4">
    <source>
        <dbReference type="Pfam" id="PF03865"/>
    </source>
</evidence>
<reference evidence="6 7" key="1">
    <citation type="submission" date="2019-06" db="EMBL/GenBank/DDBJ databases">
        <title>Whole genome sequence for Cellvibrionaceae sp. R142.</title>
        <authorList>
            <person name="Wang G."/>
        </authorList>
    </citation>
    <scope>NUCLEOTIDE SEQUENCE [LARGE SCALE GENOMIC DNA]</scope>
    <source>
        <strain evidence="6 7">R142</strain>
    </source>
</reference>
<keyword evidence="1" id="KW-0472">Membrane</keyword>
<dbReference type="PANTHER" id="PTHR34597">
    <property type="entry name" value="SLR1661 PROTEIN"/>
    <property type="match status" value="1"/>
</dbReference>
<dbReference type="InterPro" id="IPR005565">
    <property type="entry name" value="Hemolysn_activator_HlyB_C"/>
</dbReference>
<organism evidence="6 7">
    <name type="scientific">Exilibacterium tricleocarpae</name>
    <dbReference type="NCBI Taxonomy" id="2591008"/>
    <lineage>
        <taxon>Bacteria</taxon>
        <taxon>Pseudomonadati</taxon>
        <taxon>Pseudomonadota</taxon>
        <taxon>Gammaproteobacteria</taxon>
        <taxon>Cellvibrionales</taxon>
        <taxon>Cellvibrionaceae</taxon>
        <taxon>Exilibacterium</taxon>
    </lineage>
</organism>
<dbReference type="AlphaFoldDB" id="A0A545SPM9"/>
<proteinExistence type="predicted"/>
<dbReference type="InterPro" id="IPR013686">
    <property type="entry name" value="Polypept-transport_assoc_ShlB"/>
</dbReference>
<keyword evidence="2" id="KW-0812">Transmembrane</keyword>
<evidence type="ECO:0000256" key="3">
    <source>
        <dbReference type="ARBA" id="ARBA00023237"/>
    </source>
</evidence>
<dbReference type="Gene3D" id="2.40.160.50">
    <property type="entry name" value="membrane protein fhac: a member of the omp85/tpsb transporter family"/>
    <property type="match status" value="1"/>
</dbReference>
<evidence type="ECO:0000313" key="6">
    <source>
        <dbReference type="EMBL" id="TQV66904.1"/>
    </source>
</evidence>
<comment type="caution">
    <text evidence="6">The sequence shown here is derived from an EMBL/GenBank/DDBJ whole genome shotgun (WGS) entry which is preliminary data.</text>
</comment>
<dbReference type="EMBL" id="VHSG01000038">
    <property type="protein sequence ID" value="TQV66904.1"/>
    <property type="molecule type" value="Genomic_DNA"/>
</dbReference>
<dbReference type="InterPro" id="IPR051544">
    <property type="entry name" value="TPS_OM_transporter"/>
</dbReference>
<keyword evidence="7" id="KW-1185">Reference proteome</keyword>
<dbReference type="GO" id="GO:0046819">
    <property type="term" value="P:protein secretion by the type V secretion system"/>
    <property type="evidence" value="ECO:0007669"/>
    <property type="project" value="TreeGrafter"/>
</dbReference>
<dbReference type="Pfam" id="PF08479">
    <property type="entry name" value="POTRA_2"/>
    <property type="match status" value="1"/>
</dbReference>
<evidence type="ECO:0000313" key="7">
    <source>
        <dbReference type="Proteomes" id="UP000319732"/>
    </source>
</evidence>
<dbReference type="Proteomes" id="UP000319732">
    <property type="component" value="Unassembled WGS sequence"/>
</dbReference>
<dbReference type="PANTHER" id="PTHR34597:SF3">
    <property type="entry name" value="OUTER MEMBRANE TRANSPORTER CDIB"/>
    <property type="match status" value="1"/>
</dbReference>
<name>A0A545SPM9_9GAMM</name>
<evidence type="ECO:0000259" key="5">
    <source>
        <dbReference type="Pfam" id="PF08479"/>
    </source>
</evidence>
<gene>
    <name evidence="6" type="ORF">FKG94_26475</name>
</gene>
<keyword evidence="1" id="KW-1134">Transmembrane beta strand</keyword>
<feature type="domain" description="Polypeptide-transport-associated ShlB-type" evidence="5">
    <location>
        <begin position="173"/>
        <end position="225"/>
    </location>
</feature>